<protein>
    <submittedName>
        <fullName evidence="1">Uncharacterized protein</fullName>
    </submittedName>
</protein>
<reference evidence="2" key="1">
    <citation type="submission" date="2019-02" db="EMBL/GenBank/DDBJ databases">
        <title>Draft genome sequence of Planktothrix agardhii NIES-905.</title>
        <authorList>
            <person name="Yamaguchi H."/>
            <person name="Suzuki S."/>
            <person name="Kawachi M."/>
        </authorList>
    </citation>
    <scope>NUCLEOTIDE SEQUENCE [LARGE SCALE GENOMIC DNA]</scope>
    <source>
        <strain evidence="2">CCAP 1459/11A</strain>
    </source>
</reference>
<sequence length="40" mass="4500">MTNIPGLKKLWSETRGDPKICVAVLDSAIAYNLQEHFVKL</sequence>
<dbReference type="Proteomes" id="UP000299794">
    <property type="component" value="Unassembled WGS sequence"/>
</dbReference>
<proteinExistence type="predicted"/>
<dbReference type="RefSeq" id="WP_267879849.1">
    <property type="nucleotide sequence ID" value="NZ_BJCD01000031.1"/>
</dbReference>
<accession>A0A4P5ZAS9</accession>
<dbReference type="EMBL" id="BJCD01000031">
    <property type="protein sequence ID" value="GDZ93078.1"/>
    <property type="molecule type" value="Genomic_DNA"/>
</dbReference>
<gene>
    <name evidence="1" type="ORF">PA905_09130</name>
</gene>
<evidence type="ECO:0000313" key="1">
    <source>
        <dbReference type="EMBL" id="GDZ93078.1"/>
    </source>
</evidence>
<evidence type="ECO:0000313" key="2">
    <source>
        <dbReference type="Proteomes" id="UP000299794"/>
    </source>
</evidence>
<name>A0A4P5ZAS9_PLAAG</name>
<organism evidence="1 2">
    <name type="scientific">Planktothrix agardhii CCAP 1459/11A</name>
    <dbReference type="NCBI Taxonomy" id="282420"/>
    <lineage>
        <taxon>Bacteria</taxon>
        <taxon>Bacillati</taxon>
        <taxon>Cyanobacteriota</taxon>
        <taxon>Cyanophyceae</taxon>
        <taxon>Oscillatoriophycideae</taxon>
        <taxon>Oscillatoriales</taxon>
        <taxon>Microcoleaceae</taxon>
        <taxon>Planktothrix</taxon>
    </lineage>
</organism>
<dbReference type="AlphaFoldDB" id="A0A4P5ZAS9"/>
<comment type="caution">
    <text evidence="1">The sequence shown here is derived from an EMBL/GenBank/DDBJ whole genome shotgun (WGS) entry which is preliminary data.</text>
</comment>